<keyword evidence="1" id="KW-0479">Metal-binding</keyword>
<dbReference type="Pfam" id="PF00149">
    <property type="entry name" value="Metallophos"/>
    <property type="match status" value="1"/>
</dbReference>
<evidence type="ECO:0000256" key="3">
    <source>
        <dbReference type="ARBA" id="ARBA00023004"/>
    </source>
</evidence>
<dbReference type="InterPro" id="IPR029052">
    <property type="entry name" value="Metallo-depent_PP-like"/>
</dbReference>
<dbReference type="PANTHER" id="PTHR42988">
    <property type="entry name" value="PHOSPHOHYDROLASE"/>
    <property type="match status" value="1"/>
</dbReference>
<evidence type="ECO:0000256" key="1">
    <source>
        <dbReference type="ARBA" id="ARBA00022723"/>
    </source>
</evidence>
<evidence type="ECO:0000313" key="6">
    <source>
        <dbReference type="EMBL" id="GAA4769083.1"/>
    </source>
</evidence>
<keyword evidence="7" id="KW-1185">Reference proteome</keyword>
<dbReference type="SUPFAM" id="SSF56300">
    <property type="entry name" value="Metallo-dependent phosphatases"/>
    <property type="match status" value="1"/>
</dbReference>
<keyword evidence="2" id="KW-0378">Hydrolase</keyword>
<reference evidence="7" key="1">
    <citation type="journal article" date="2019" name="Int. J. Syst. Evol. Microbiol.">
        <title>The Global Catalogue of Microorganisms (GCM) 10K type strain sequencing project: providing services to taxonomists for standard genome sequencing and annotation.</title>
        <authorList>
            <consortium name="The Broad Institute Genomics Platform"/>
            <consortium name="The Broad Institute Genome Sequencing Center for Infectious Disease"/>
            <person name="Wu L."/>
            <person name="Ma J."/>
        </authorList>
    </citation>
    <scope>NUCLEOTIDE SEQUENCE [LARGE SCALE GENOMIC DNA]</scope>
    <source>
        <strain evidence="7">JCM 18537</strain>
    </source>
</reference>
<evidence type="ECO:0000259" key="5">
    <source>
        <dbReference type="Pfam" id="PF00149"/>
    </source>
</evidence>
<dbReference type="Gene3D" id="3.60.21.10">
    <property type="match status" value="1"/>
</dbReference>
<gene>
    <name evidence="6" type="primary">cpdA_1</name>
    <name evidence="6" type="ORF">GCM10023351_10960</name>
</gene>
<evidence type="ECO:0000313" key="7">
    <source>
        <dbReference type="Proteomes" id="UP001501645"/>
    </source>
</evidence>
<comment type="similarity">
    <text evidence="4">Belongs to the cyclic nucleotide phosphodiesterase class-III family.</text>
</comment>
<dbReference type="CDD" id="cd07402">
    <property type="entry name" value="MPP_GpdQ"/>
    <property type="match status" value="1"/>
</dbReference>
<accession>A0ABP8ZXN7</accession>
<feature type="domain" description="Calcineurin-like phosphoesterase" evidence="5">
    <location>
        <begin position="20"/>
        <end position="210"/>
    </location>
</feature>
<dbReference type="EMBL" id="BAABKO010000001">
    <property type="protein sequence ID" value="GAA4769083.1"/>
    <property type="molecule type" value="Genomic_DNA"/>
</dbReference>
<evidence type="ECO:0000256" key="4">
    <source>
        <dbReference type="ARBA" id="ARBA00025742"/>
    </source>
</evidence>
<dbReference type="InterPro" id="IPR004843">
    <property type="entry name" value="Calcineurin-like_PHP"/>
</dbReference>
<protein>
    <submittedName>
        <fullName evidence="6">3',5'-cyclic adenosine monophosphate phosphodiesterase CpdA</fullName>
    </submittedName>
</protein>
<dbReference type="Proteomes" id="UP001501645">
    <property type="component" value="Unassembled WGS sequence"/>
</dbReference>
<sequence>MAVPSAAPRISEYARPSHLLVHLSDTHVRSEGGVFAVDAVRNVRRILDEIEASGARPDALVFTGDLADLGEDAAYAALRDVVEPAAARLGARVVWVMGNHDSRDAFRRGLLGAQGADPVDAVHDIDGLRLIVLDTSVPGAHHGELSAEQLSWLARELAVPARHGTILAMHHPPIPCVLELATVVELREQPALADVIRGSDVRAVLAGHIHFSSTALFAGIPVSVASSSCYTQDLGVADGGMRPRDGGQSYNLVHVYDETVVHSVVPFVDAPAAETISAAETARRLQEAGVVIPPSSRSLSAEAFAVERVAG</sequence>
<keyword evidence="3" id="KW-0408">Iron</keyword>
<evidence type="ECO:0000256" key="2">
    <source>
        <dbReference type="ARBA" id="ARBA00022801"/>
    </source>
</evidence>
<dbReference type="PANTHER" id="PTHR42988:SF2">
    <property type="entry name" value="CYCLIC NUCLEOTIDE PHOSPHODIESTERASE CBUA0032-RELATED"/>
    <property type="match status" value="1"/>
</dbReference>
<dbReference type="RefSeq" id="WP_345436767.1">
    <property type="nucleotide sequence ID" value="NZ_BAABKO010000001.1"/>
</dbReference>
<dbReference type="InterPro" id="IPR050884">
    <property type="entry name" value="CNP_phosphodiesterase-III"/>
</dbReference>
<comment type="caution">
    <text evidence="6">The sequence shown here is derived from an EMBL/GenBank/DDBJ whole genome shotgun (WGS) entry which is preliminary data.</text>
</comment>
<dbReference type="InterPro" id="IPR026575">
    <property type="entry name" value="GpdQ/CpdA-like"/>
</dbReference>
<name>A0ABP8ZXN7_9MICO</name>
<organism evidence="6 7">
    <name type="scientific">Microbacterium gilvum</name>
    <dbReference type="NCBI Taxonomy" id="1336204"/>
    <lineage>
        <taxon>Bacteria</taxon>
        <taxon>Bacillati</taxon>
        <taxon>Actinomycetota</taxon>
        <taxon>Actinomycetes</taxon>
        <taxon>Micrococcales</taxon>
        <taxon>Microbacteriaceae</taxon>
        <taxon>Microbacterium</taxon>
    </lineage>
</organism>
<proteinExistence type="inferred from homology"/>